<dbReference type="RefSeq" id="WP_021798297.1">
    <property type="nucleotide sequence ID" value="NZ_ACVN02000251.1"/>
</dbReference>
<keyword evidence="3" id="KW-1185">Reference proteome</keyword>
<reference evidence="2" key="1">
    <citation type="submission" date="2013-08" db="EMBL/GenBank/DDBJ databases">
        <authorList>
            <person name="Durkin A.S."/>
            <person name="Haft D.R."/>
            <person name="McCorrison J."/>
            <person name="Torralba M."/>
            <person name="Gillis M."/>
            <person name="Haft D.H."/>
            <person name="Methe B."/>
            <person name="Sutton G."/>
            <person name="Nelson K.E."/>
        </authorList>
    </citation>
    <scope>NUCLEOTIDE SEQUENCE [LARGE SCALE GENOMIC DNA]</scope>
    <source>
        <strain evidence="2">F0233</strain>
    </source>
</reference>
<dbReference type="OrthoDB" id="9942966at2"/>
<feature type="region of interest" description="Disordered" evidence="1">
    <location>
        <begin position="98"/>
        <end position="136"/>
    </location>
</feature>
<organism evidence="2 3">
    <name type="scientific">Propionibacterium acidifaciens F0233</name>
    <dbReference type="NCBI Taxonomy" id="553198"/>
    <lineage>
        <taxon>Bacteria</taxon>
        <taxon>Bacillati</taxon>
        <taxon>Actinomycetota</taxon>
        <taxon>Actinomycetes</taxon>
        <taxon>Propionibacteriales</taxon>
        <taxon>Propionibacteriaceae</taxon>
        <taxon>Propionibacterium</taxon>
    </lineage>
</organism>
<sequence length="136" mass="14463">MVINGDEPRDTTGGDGTDNDEEAAGDAVAADDRAGADGAAECVDWRHPRPEQGAERVPSGLVWHNPGFIPQTRRPVSTHRLDEDLERHFDSGAVAVTTTARDDEAGGRIPPEQPAGPDRAEADSADDVDPDEDILD</sequence>
<evidence type="ECO:0000256" key="1">
    <source>
        <dbReference type="SAM" id="MobiDB-lite"/>
    </source>
</evidence>
<dbReference type="AlphaFoldDB" id="U2RPG5"/>
<comment type="caution">
    <text evidence="2">The sequence shown here is derived from an EMBL/GenBank/DDBJ whole genome shotgun (WGS) entry which is preliminary data.</text>
</comment>
<dbReference type="GeneID" id="95361139"/>
<evidence type="ECO:0000313" key="2">
    <source>
        <dbReference type="EMBL" id="ERK52612.1"/>
    </source>
</evidence>
<accession>U2RPG5</accession>
<dbReference type="Proteomes" id="UP000017052">
    <property type="component" value="Unassembled WGS sequence"/>
</dbReference>
<name>U2RPG5_9ACTN</name>
<dbReference type="EMBL" id="ACVN02000251">
    <property type="protein sequence ID" value="ERK52612.1"/>
    <property type="molecule type" value="Genomic_DNA"/>
</dbReference>
<feature type="region of interest" description="Disordered" evidence="1">
    <location>
        <begin position="1"/>
        <end position="75"/>
    </location>
</feature>
<feature type="compositionally biased region" description="Basic and acidic residues" evidence="1">
    <location>
        <begin position="1"/>
        <end position="12"/>
    </location>
</feature>
<gene>
    <name evidence="2" type="ORF">HMPREF0682_0529</name>
</gene>
<feature type="compositionally biased region" description="Basic and acidic residues" evidence="1">
    <location>
        <begin position="43"/>
        <end position="54"/>
    </location>
</feature>
<feature type="compositionally biased region" description="Acidic residues" evidence="1">
    <location>
        <begin position="123"/>
        <end position="136"/>
    </location>
</feature>
<protein>
    <submittedName>
        <fullName evidence="2">Uncharacterized protein</fullName>
    </submittedName>
</protein>
<evidence type="ECO:0000313" key="3">
    <source>
        <dbReference type="Proteomes" id="UP000017052"/>
    </source>
</evidence>
<proteinExistence type="predicted"/>